<accession>A0A1I7Y279</accession>
<dbReference type="AlphaFoldDB" id="A0A1I7Y279"/>
<feature type="transmembrane region" description="Helical" evidence="1">
    <location>
        <begin position="109"/>
        <end position="129"/>
    </location>
</feature>
<keyword evidence="1" id="KW-0812">Transmembrane</keyword>
<proteinExistence type="predicted"/>
<keyword evidence="2" id="KW-1185">Reference proteome</keyword>
<name>A0A1I7Y279_9BILA</name>
<feature type="transmembrane region" description="Helical" evidence="1">
    <location>
        <begin position="23"/>
        <end position="49"/>
    </location>
</feature>
<dbReference type="Pfam" id="PF10318">
    <property type="entry name" value="7TM_GPCR_Srh"/>
    <property type="match status" value="1"/>
</dbReference>
<dbReference type="InterPro" id="IPR019422">
    <property type="entry name" value="7TM_GPCR_serpentine_rcpt_Srh"/>
</dbReference>
<feature type="transmembrane region" description="Helical" evidence="1">
    <location>
        <begin position="70"/>
        <end position="97"/>
    </location>
</feature>
<evidence type="ECO:0000256" key="1">
    <source>
        <dbReference type="SAM" id="Phobius"/>
    </source>
</evidence>
<evidence type="ECO:0000313" key="2">
    <source>
        <dbReference type="Proteomes" id="UP000095287"/>
    </source>
</evidence>
<protein>
    <submittedName>
        <fullName evidence="3">G_PROTEIN_RECEP_F1_2 domain-containing protein</fullName>
    </submittedName>
</protein>
<keyword evidence="1" id="KW-1133">Transmembrane helix</keyword>
<dbReference type="WBParaSite" id="L893_g11909.t1">
    <property type="protein sequence ID" value="L893_g11909.t1"/>
    <property type="gene ID" value="L893_g11909"/>
</dbReference>
<keyword evidence="1" id="KW-0472">Membrane</keyword>
<reference evidence="3" key="1">
    <citation type="submission" date="2016-11" db="UniProtKB">
        <authorList>
            <consortium name="WormBaseParasite"/>
        </authorList>
    </citation>
    <scope>IDENTIFICATION</scope>
</reference>
<organism evidence="2 3">
    <name type="scientific">Steinernema glaseri</name>
    <dbReference type="NCBI Taxonomy" id="37863"/>
    <lineage>
        <taxon>Eukaryota</taxon>
        <taxon>Metazoa</taxon>
        <taxon>Ecdysozoa</taxon>
        <taxon>Nematoda</taxon>
        <taxon>Chromadorea</taxon>
        <taxon>Rhabditida</taxon>
        <taxon>Tylenchina</taxon>
        <taxon>Panagrolaimomorpha</taxon>
        <taxon>Strongyloidoidea</taxon>
        <taxon>Steinernematidae</taxon>
        <taxon>Steinernema</taxon>
    </lineage>
</organism>
<sequence>MTTDKHVDGLLYTCVDPWIDVHVFLLVSIVFATVGLMCLSFVLLTFLCIRFFRDHMSTMTTRTYRLQRILTANLILLTTLPVVLEVFPFATMFIMGYTQHPAFSSVAEVALQVPLVDGIPTCLITLGFVTPYRKYLERVLSTVLNMLLRTKQKKATVAVVSFRLRVTNQNA</sequence>
<evidence type="ECO:0000313" key="3">
    <source>
        <dbReference type="WBParaSite" id="L893_g11909.t1"/>
    </source>
</evidence>
<dbReference type="Proteomes" id="UP000095287">
    <property type="component" value="Unplaced"/>
</dbReference>